<reference evidence="6 7" key="1">
    <citation type="submission" date="2014-07" db="EMBL/GenBank/DDBJ databases">
        <title>Expanding our view of genomic diversity in Candidatus Accumulibacter clades.</title>
        <authorList>
            <person name="Skennerton C.T."/>
            <person name="Barr J.J."/>
            <person name="Slater F.R."/>
            <person name="Bond P.L."/>
            <person name="Tyson G.W."/>
        </authorList>
    </citation>
    <scope>NUCLEOTIDE SEQUENCE [LARGE SCALE GENOMIC DNA]</scope>
    <source>
        <strain evidence="7">SK-01</strain>
    </source>
</reference>
<accession>A0A084Y4V2</accession>
<dbReference type="GO" id="GO:0110001">
    <property type="term" value="C:toxin-antitoxin complex"/>
    <property type="evidence" value="ECO:0007669"/>
    <property type="project" value="InterPro"/>
</dbReference>
<dbReference type="GO" id="GO:0016787">
    <property type="term" value="F:hydrolase activity"/>
    <property type="evidence" value="ECO:0007669"/>
    <property type="project" value="UniProtKB-KW"/>
</dbReference>
<name>A0A084Y4V2_9PROT</name>
<dbReference type="InterPro" id="IPR051813">
    <property type="entry name" value="HepT_RNase_toxin"/>
</dbReference>
<evidence type="ECO:0000256" key="1">
    <source>
        <dbReference type="ARBA" id="ARBA00022553"/>
    </source>
</evidence>
<dbReference type="GO" id="GO:0004540">
    <property type="term" value="F:RNA nuclease activity"/>
    <property type="evidence" value="ECO:0007669"/>
    <property type="project" value="InterPro"/>
</dbReference>
<keyword evidence="5" id="KW-0378">Hydrolase</keyword>
<keyword evidence="2" id="KW-1277">Toxin-antitoxin system</keyword>
<evidence type="ECO:0000256" key="3">
    <source>
        <dbReference type="ARBA" id="ARBA00022722"/>
    </source>
</evidence>
<dbReference type="EMBL" id="JDSS02000008">
    <property type="protein sequence ID" value="KFB69746.1"/>
    <property type="molecule type" value="Genomic_DNA"/>
</dbReference>
<dbReference type="PANTHER" id="PTHR34139">
    <property type="entry name" value="UPF0331 PROTEIN MJ0127"/>
    <property type="match status" value="1"/>
</dbReference>
<dbReference type="Proteomes" id="UP000019812">
    <property type="component" value="Unassembled WGS sequence"/>
</dbReference>
<evidence type="ECO:0000313" key="7">
    <source>
        <dbReference type="Proteomes" id="UP000019812"/>
    </source>
</evidence>
<gene>
    <name evidence="6" type="ORF">CAPSK01_000580</name>
</gene>
<protein>
    <recommendedName>
        <fullName evidence="8">DUF86 domain-containing protein</fullName>
    </recommendedName>
</protein>
<dbReference type="PANTHER" id="PTHR34139:SF1">
    <property type="entry name" value="RNASE MJ1380-RELATED"/>
    <property type="match status" value="1"/>
</dbReference>
<sequence>MNESRLSDYIDHIQQAAADARGFVEGVAKDDFLTDKRTQQAVTMSLIIIGEAATKVMDGYAEFTQAHAEVPWRSMRNMRNRMAHGYFDINLDVVWETVQEWLPELLKQLPAVHQDAADKDRNDIREHGGADVTQVAHEYIDLGRDKPC</sequence>
<dbReference type="InterPro" id="IPR008201">
    <property type="entry name" value="HepT-like"/>
</dbReference>
<keyword evidence="3" id="KW-0540">Nuclease</keyword>
<keyword evidence="1" id="KW-0597">Phosphoprotein</keyword>
<dbReference type="STRING" id="1457154.CAPSK01_000580"/>
<proteinExistence type="predicted"/>
<organism evidence="6 7">
    <name type="scientific">Candidatus Accumulibacter vicinus</name>
    <dbReference type="NCBI Taxonomy" id="2954382"/>
    <lineage>
        <taxon>Bacteria</taxon>
        <taxon>Pseudomonadati</taxon>
        <taxon>Pseudomonadota</taxon>
        <taxon>Betaproteobacteria</taxon>
        <taxon>Candidatus Accumulibacter</taxon>
    </lineage>
</organism>
<keyword evidence="4" id="KW-0547">Nucleotide-binding</keyword>
<comment type="caution">
    <text evidence="6">The sequence shown here is derived from an EMBL/GenBank/DDBJ whole genome shotgun (WGS) entry which is preliminary data.</text>
</comment>
<evidence type="ECO:0000256" key="2">
    <source>
        <dbReference type="ARBA" id="ARBA00022649"/>
    </source>
</evidence>
<evidence type="ECO:0008006" key="8">
    <source>
        <dbReference type="Google" id="ProtNLM"/>
    </source>
</evidence>
<evidence type="ECO:0000256" key="5">
    <source>
        <dbReference type="ARBA" id="ARBA00022801"/>
    </source>
</evidence>
<evidence type="ECO:0000256" key="4">
    <source>
        <dbReference type="ARBA" id="ARBA00022741"/>
    </source>
</evidence>
<evidence type="ECO:0000313" key="6">
    <source>
        <dbReference type="EMBL" id="KFB69746.1"/>
    </source>
</evidence>
<dbReference type="AlphaFoldDB" id="A0A084Y4V2"/>
<dbReference type="Pfam" id="PF01934">
    <property type="entry name" value="HepT-like"/>
    <property type="match status" value="1"/>
</dbReference>
<dbReference type="RefSeq" id="WP_273702958.1">
    <property type="nucleotide sequence ID" value="NZ_JDSS02000008.1"/>
</dbReference>
<dbReference type="GO" id="GO:0000166">
    <property type="term" value="F:nucleotide binding"/>
    <property type="evidence" value="ECO:0007669"/>
    <property type="project" value="UniProtKB-KW"/>
</dbReference>